<keyword evidence="2" id="KW-1185">Reference proteome</keyword>
<reference evidence="1 2" key="1">
    <citation type="submission" date="2021-01" db="EMBL/GenBank/DDBJ databases">
        <title>011410 draft genome.</title>
        <authorList>
            <person name="Lang L."/>
        </authorList>
    </citation>
    <scope>NUCLEOTIDE SEQUENCE [LARGE SCALE GENOMIC DNA]</scope>
    <source>
        <strain evidence="1 2">KCTC 42845</strain>
    </source>
</reference>
<sequence length="65" mass="7465">MKRAVLTDSRTKAIYLLENPPWRLGWITPMHDGSFTVLMIHQSGDKLTVHVVADPDSLTKRFEGW</sequence>
<dbReference type="Proteomes" id="UP000644749">
    <property type="component" value="Unassembled WGS sequence"/>
</dbReference>
<dbReference type="EMBL" id="JAESHT010000023">
    <property type="protein sequence ID" value="MBL3675398.1"/>
    <property type="molecule type" value="Genomic_DNA"/>
</dbReference>
<evidence type="ECO:0000313" key="2">
    <source>
        <dbReference type="Proteomes" id="UP000644749"/>
    </source>
</evidence>
<protein>
    <submittedName>
        <fullName evidence="1">Uncharacterized protein</fullName>
    </submittedName>
</protein>
<gene>
    <name evidence="1" type="ORF">JL111_18140</name>
</gene>
<evidence type="ECO:0000313" key="1">
    <source>
        <dbReference type="EMBL" id="MBL3675398.1"/>
    </source>
</evidence>
<dbReference type="RefSeq" id="WP_202380260.1">
    <property type="nucleotide sequence ID" value="NZ_JAESHT010000023.1"/>
</dbReference>
<proteinExistence type="predicted"/>
<name>A0ABS1S9L4_9RHOB</name>
<organism evidence="1 2">
    <name type="scientific">Paracoccus aerius</name>
    <dbReference type="NCBI Taxonomy" id="1915382"/>
    <lineage>
        <taxon>Bacteria</taxon>
        <taxon>Pseudomonadati</taxon>
        <taxon>Pseudomonadota</taxon>
        <taxon>Alphaproteobacteria</taxon>
        <taxon>Rhodobacterales</taxon>
        <taxon>Paracoccaceae</taxon>
        <taxon>Paracoccus</taxon>
    </lineage>
</organism>
<comment type="caution">
    <text evidence="1">The sequence shown here is derived from an EMBL/GenBank/DDBJ whole genome shotgun (WGS) entry which is preliminary data.</text>
</comment>
<accession>A0ABS1S9L4</accession>